<dbReference type="InterPro" id="IPR036397">
    <property type="entry name" value="RNaseH_sf"/>
</dbReference>
<dbReference type="PANTHER" id="PTHR37984">
    <property type="entry name" value="PROTEIN CBG26694"/>
    <property type="match status" value="1"/>
</dbReference>
<dbReference type="InterPro" id="IPR050951">
    <property type="entry name" value="Retrovirus_Pol_polyprotein"/>
</dbReference>
<evidence type="ECO:0000256" key="1">
    <source>
        <dbReference type="ARBA" id="ARBA00022884"/>
    </source>
</evidence>
<dbReference type="Gene3D" id="3.30.420.10">
    <property type="entry name" value="Ribonuclease H-like superfamily/Ribonuclease H"/>
    <property type="match status" value="1"/>
</dbReference>
<name>A0A9Q3PK15_9BASI</name>
<dbReference type="GO" id="GO:0003723">
    <property type="term" value="F:RNA binding"/>
    <property type="evidence" value="ECO:0007669"/>
    <property type="project" value="UniProtKB-KW"/>
</dbReference>
<dbReference type="GO" id="GO:0005634">
    <property type="term" value="C:nucleus"/>
    <property type="evidence" value="ECO:0007669"/>
    <property type="project" value="UniProtKB-ARBA"/>
</dbReference>
<reference evidence="3" key="1">
    <citation type="submission" date="2021-03" db="EMBL/GenBank/DDBJ databases">
        <title>Draft genome sequence of rust myrtle Austropuccinia psidii MF-1, a brazilian biotype.</title>
        <authorList>
            <person name="Quecine M.C."/>
            <person name="Pachon D.M.R."/>
            <person name="Bonatelli M.L."/>
            <person name="Correr F.H."/>
            <person name="Franceschini L.M."/>
            <person name="Leite T.F."/>
            <person name="Margarido G.R.A."/>
            <person name="Almeida C.A."/>
            <person name="Ferrarezi J.A."/>
            <person name="Labate C.A."/>
        </authorList>
    </citation>
    <scope>NUCLEOTIDE SEQUENCE</scope>
    <source>
        <strain evidence="3">MF-1</strain>
    </source>
</reference>
<evidence type="ECO:0000313" key="3">
    <source>
        <dbReference type="EMBL" id="MBW0564589.1"/>
    </source>
</evidence>
<dbReference type="AlphaFoldDB" id="A0A9Q3PK15"/>
<sequence length="189" mass="22225">MGHMSEDGTKERVASTALWPQWEQELSESIKTCERFQKADRKHRKRFGLLQHKEEPNHPWENINMDWVTGLVPGGKQNFNSCLVIVARYSKILRFLPCQKEDTAMDRALLFWNNIISTFGVPKITISYREPKFTSEFWTNLYDVLGTKLTFSTAYHPQKDGLAERMIQEMEDIIGRFYEYGMEYEDNEG</sequence>
<feature type="domain" description="Integrase catalytic" evidence="2">
    <location>
        <begin position="55"/>
        <end position="189"/>
    </location>
</feature>
<gene>
    <name evidence="3" type="ORF">O181_104304</name>
</gene>
<comment type="caution">
    <text evidence="3">The sequence shown here is derived from an EMBL/GenBank/DDBJ whole genome shotgun (WGS) entry which is preliminary data.</text>
</comment>
<dbReference type="PANTHER" id="PTHR37984:SF5">
    <property type="entry name" value="PROTEIN NYNRIN-LIKE"/>
    <property type="match status" value="1"/>
</dbReference>
<dbReference type="Proteomes" id="UP000765509">
    <property type="component" value="Unassembled WGS sequence"/>
</dbReference>
<dbReference type="InterPro" id="IPR001584">
    <property type="entry name" value="Integrase_cat-core"/>
</dbReference>
<evidence type="ECO:0000313" key="4">
    <source>
        <dbReference type="Proteomes" id="UP000765509"/>
    </source>
</evidence>
<dbReference type="OrthoDB" id="3227343at2759"/>
<dbReference type="SUPFAM" id="SSF53098">
    <property type="entry name" value="Ribonuclease H-like"/>
    <property type="match status" value="1"/>
</dbReference>
<dbReference type="GO" id="GO:0015074">
    <property type="term" value="P:DNA integration"/>
    <property type="evidence" value="ECO:0007669"/>
    <property type="project" value="InterPro"/>
</dbReference>
<organism evidence="3 4">
    <name type="scientific">Austropuccinia psidii MF-1</name>
    <dbReference type="NCBI Taxonomy" id="1389203"/>
    <lineage>
        <taxon>Eukaryota</taxon>
        <taxon>Fungi</taxon>
        <taxon>Dikarya</taxon>
        <taxon>Basidiomycota</taxon>
        <taxon>Pucciniomycotina</taxon>
        <taxon>Pucciniomycetes</taxon>
        <taxon>Pucciniales</taxon>
        <taxon>Sphaerophragmiaceae</taxon>
        <taxon>Austropuccinia</taxon>
    </lineage>
</organism>
<dbReference type="InterPro" id="IPR012337">
    <property type="entry name" value="RNaseH-like_sf"/>
</dbReference>
<dbReference type="EMBL" id="AVOT02076035">
    <property type="protein sequence ID" value="MBW0564589.1"/>
    <property type="molecule type" value="Genomic_DNA"/>
</dbReference>
<evidence type="ECO:0000259" key="2">
    <source>
        <dbReference type="PROSITE" id="PS50994"/>
    </source>
</evidence>
<protein>
    <recommendedName>
        <fullName evidence="2">Integrase catalytic domain-containing protein</fullName>
    </recommendedName>
</protein>
<keyword evidence="4" id="KW-1185">Reference proteome</keyword>
<proteinExistence type="predicted"/>
<keyword evidence="1" id="KW-0694">RNA-binding</keyword>
<accession>A0A9Q3PK15</accession>
<dbReference type="PROSITE" id="PS50994">
    <property type="entry name" value="INTEGRASE"/>
    <property type="match status" value="1"/>
</dbReference>